<feature type="transmembrane region" description="Helical" evidence="1">
    <location>
        <begin position="80"/>
        <end position="102"/>
    </location>
</feature>
<sequence length="124" mass="13828">MKQPRVIQRLSSLLLATFLLFTAVWGQGGLMAQHAVSTKAVKEQQQKTPDSHTSDAQLTTASFEAVVTPAVSFDFNQTAFLLPAPTLLILLLLSVPLLRYFTLPHYYFSFFRHVFGHHIATNAP</sequence>
<evidence type="ECO:0000256" key="1">
    <source>
        <dbReference type="SAM" id="Phobius"/>
    </source>
</evidence>
<keyword evidence="3" id="KW-1185">Reference proteome</keyword>
<keyword evidence="1" id="KW-1133">Transmembrane helix</keyword>
<accession>A0A418MJS2</accession>
<dbReference type="AlphaFoldDB" id="A0A418MJS2"/>
<protein>
    <submittedName>
        <fullName evidence="2">Uncharacterized protein</fullName>
    </submittedName>
</protein>
<dbReference type="OrthoDB" id="966134at2"/>
<evidence type="ECO:0000313" key="2">
    <source>
        <dbReference type="EMBL" id="RIV27738.1"/>
    </source>
</evidence>
<gene>
    <name evidence="2" type="ORF">DYU11_05410</name>
</gene>
<dbReference type="RefSeq" id="WP_119666576.1">
    <property type="nucleotide sequence ID" value="NZ_QXED01000001.1"/>
</dbReference>
<proteinExistence type="predicted"/>
<organism evidence="2 3">
    <name type="scientific">Fibrisoma montanum</name>
    <dbReference type="NCBI Taxonomy" id="2305895"/>
    <lineage>
        <taxon>Bacteria</taxon>
        <taxon>Pseudomonadati</taxon>
        <taxon>Bacteroidota</taxon>
        <taxon>Cytophagia</taxon>
        <taxon>Cytophagales</taxon>
        <taxon>Spirosomataceae</taxon>
        <taxon>Fibrisoma</taxon>
    </lineage>
</organism>
<comment type="caution">
    <text evidence="2">The sequence shown here is derived from an EMBL/GenBank/DDBJ whole genome shotgun (WGS) entry which is preliminary data.</text>
</comment>
<dbReference type="EMBL" id="QXED01000001">
    <property type="protein sequence ID" value="RIV27738.1"/>
    <property type="molecule type" value="Genomic_DNA"/>
</dbReference>
<keyword evidence="1" id="KW-0472">Membrane</keyword>
<reference evidence="2 3" key="1">
    <citation type="submission" date="2018-08" db="EMBL/GenBank/DDBJ databases">
        <title>Fibrisoma montanum sp. nov., isolated from Danxia mountain soil.</title>
        <authorList>
            <person name="Huang Y."/>
        </authorList>
    </citation>
    <scope>NUCLEOTIDE SEQUENCE [LARGE SCALE GENOMIC DNA]</scope>
    <source>
        <strain evidence="2 3">HYT19</strain>
    </source>
</reference>
<dbReference type="Proteomes" id="UP000283523">
    <property type="component" value="Unassembled WGS sequence"/>
</dbReference>
<keyword evidence="1" id="KW-0812">Transmembrane</keyword>
<name>A0A418MJS2_9BACT</name>
<evidence type="ECO:0000313" key="3">
    <source>
        <dbReference type="Proteomes" id="UP000283523"/>
    </source>
</evidence>